<organism evidence="1 2">
    <name type="scientific">Pseudosulfitobacter pseudonitzschiae</name>
    <dbReference type="NCBI Taxonomy" id="1402135"/>
    <lineage>
        <taxon>Bacteria</taxon>
        <taxon>Pseudomonadati</taxon>
        <taxon>Pseudomonadota</taxon>
        <taxon>Alphaproteobacteria</taxon>
        <taxon>Rhodobacterales</taxon>
        <taxon>Roseobacteraceae</taxon>
        <taxon>Pseudosulfitobacter</taxon>
    </lineage>
</organism>
<dbReference type="Pfam" id="PF07471">
    <property type="entry name" value="Phage_Nu1"/>
    <property type="match status" value="1"/>
</dbReference>
<reference evidence="1 2" key="1">
    <citation type="submission" date="2014-01" db="EMBL/GenBank/DDBJ databases">
        <title>Sulfitobacter sp. H3 (MCCC 1A00686) Genome Sequencing.</title>
        <authorList>
            <person name="Lai Q."/>
            <person name="Hong Z."/>
        </authorList>
    </citation>
    <scope>NUCLEOTIDE SEQUENCE [LARGE SCALE GENOMIC DNA]</scope>
    <source>
        <strain evidence="1 2">H3</strain>
    </source>
</reference>
<dbReference type="SUPFAM" id="SSF46955">
    <property type="entry name" value="Putative DNA-binding domain"/>
    <property type="match status" value="1"/>
</dbReference>
<evidence type="ECO:0000313" key="2">
    <source>
        <dbReference type="Proteomes" id="UP000027746"/>
    </source>
</evidence>
<dbReference type="RefSeq" id="WP_051694678.1">
    <property type="nucleotide sequence ID" value="NZ_FQVP01000008.1"/>
</dbReference>
<accession>A0A073J8E6</accession>
<dbReference type="Gene3D" id="1.10.10.10">
    <property type="entry name" value="Winged helix-like DNA-binding domain superfamily/Winged helix DNA-binding domain"/>
    <property type="match status" value="1"/>
</dbReference>
<dbReference type="InterPro" id="IPR009061">
    <property type="entry name" value="DNA-bd_dom_put_sf"/>
</dbReference>
<name>A0A073J8E6_9RHOB</name>
<sequence>MTDDLGGAEPLLNRAQIAQIFNVSENTIDKWRAKGMPVDTEGGNGVAYGFLYSDCKAWFDETQARAASEKRAAEEFVAQQRMAFLGIDKRDQKAGLSPAQMRELAQAELVWMQAAERRGALVQVDEMVELLDLVFAEVRAGLDGQPDWLEREFALSGSDVERVVSYNDEILRAIKATISAAALSDPAELVDPLDGGLI</sequence>
<comment type="caution">
    <text evidence="1">The sequence shown here is derived from an EMBL/GenBank/DDBJ whole genome shotgun (WGS) entry which is preliminary data.</text>
</comment>
<dbReference type="InterPro" id="IPR036388">
    <property type="entry name" value="WH-like_DNA-bd_sf"/>
</dbReference>
<keyword evidence="2" id="KW-1185">Reference proteome</keyword>
<dbReference type="EMBL" id="JAMD01000021">
    <property type="protein sequence ID" value="KEJ93977.1"/>
    <property type="molecule type" value="Genomic_DNA"/>
</dbReference>
<protein>
    <recommendedName>
        <fullName evidence="3">Phage DNA packaging protein Nu1</fullName>
    </recommendedName>
</protein>
<dbReference type="InterPro" id="IPR010906">
    <property type="entry name" value="Phage_lambda_Nu1_terminase-ssu"/>
</dbReference>
<dbReference type="OrthoDB" id="8410638at2"/>
<dbReference type="AlphaFoldDB" id="A0A073J8E6"/>
<evidence type="ECO:0000313" key="1">
    <source>
        <dbReference type="EMBL" id="KEJ93977.1"/>
    </source>
</evidence>
<dbReference type="Proteomes" id="UP000027746">
    <property type="component" value="Unassembled WGS sequence"/>
</dbReference>
<gene>
    <name evidence="1" type="ORF">SUH3_11950</name>
</gene>
<evidence type="ECO:0008006" key="3">
    <source>
        <dbReference type="Google" id="ProtNLM"/>
    </source>
</evidence>
<proteinExistence type="predicted"/>